<organism evidence="3 4">
    <name type="scientific">Thermomonospora curvata (strain ATCC 19995 / DSM 43183 / JCM 3096 / KCTC 9072 / NBRC 15933 / NCIMB 10081 / Henssen B9)</name>
    <dbReference type="NCBI Taxonomy" id="471852"/>
    <lineage>
        <taxon>Bacteria</taxon>
        <taxon>Bacillati</taxon>
        <taxon>Actinomycetota</taxon>
        <taxon>Actinomycetes</taxon>
        <taxon>Streptosporangiales</taxon>
        <taxon>Thermomonosporaceae</taxon>
        <taxon>Thermomonospora</taxon>
    </lineage>
</organism>
<reference evidence="3 4" key="1">
    <citation type="journal article" date="2011" name="Stand. Genomic Sci.">
        <title>Complete genome sequence of Thermomonospora curvata type strain (B9).</title>
        <authorList>
            <person name="Chertkov O."/>
            <person name="Sikorski J."/>
            <person name="Nolan M."/>
            <person name="Lapidus A."/>
            <person name="Lucas S."/>
            <person name="Del Rio T.G."/>
            <person name="Tice H."/>
            <person name="Cheng J.F."/>
            <person name="Goodwin L."/>
            <person name="Pitluck S."/>
            <person name="Liolios K."/>
            <person name="Ivanova N."/>
            <person name="Mavromatis K."/>
            <person name="Mikhailova N."/>
            <person name="Ovchinnikova G."/>
            <person name="Pati A."/>
            <person name="Chen A."/>
            <person name="Palaniappan K."/>
            <person name="Djao O.D."/>
            <person name="Land M."/>
            <person name="Hauser L."/>
            <person name="Chang Y.J."/>
            <person name="Jeffries C.D."/>
            <person name="Brettin T."/>
            <person name="Han C."/>
            <person name="Detter J.C."/>
            <person name="Rohde M."/>
            <person name="Goker M."/>
            <person name="Woyke T."/>
            <person name="Bristow J."/>
            <person name="Eisen J.A."/>
            <person name="Markowitz V."/>
            <person name="Hugenholtz P."/>
            <person name="Klenk H.P."/>
            <person name="Kyrpides N.C."/>
        </authorList>
    </citation>
    <scope>NUCLEOTIDE SEQUENCE [LARGE SCALE GENOMIC DNA]</scope>
    <source>
        <strain evidence="4">ATCC 19995 / DSM 43183 / JCM 3096 / KCTC 9072 / NBRC 15933 / NCIMB 10081 / Henssen B9</strain>
    </source>
</reference>
<gene>
    <name evidence="3" type="ordered locus">Tcur_0870</name>
</gene>
<dbReference type="InterPro" id="IPR011765">
    <property type="entry name" value="Pept_M16_N"/>
</dbReference>
<evidence type="ECO:0000259" key="2">
    <source>
        <dbReference type="Pfam" id="PF05193"/>
    </source>
</evidence>
<dbReference type="STRING" id="471852.Tcur_0870"/>
<feature type="domain" description="Peptidase M16 N-terminal" evidence="1">
    <location>
        <begin position="44"/>
        <end position="166"/>
    </location>
</feature>
<dbReference type="AlphaFoldDB" id="D1A6I5"/>
<dbReference type="PANTHER" id="PTHR11851:SF224">
    <property type="entry name" value="PROCESSING PROTEASE"/>
    <property type="match status" value="1"/>
</dbReference>
<dbReference type="Pfam" id="PF05193">
    <property type="entry name" value="Peptidase_M16_C"/>
    <property type="match status" value="1"/>
</dbReference>
<dbReference type="InterPro" id="IPR050361">
    <property type="entry name" value="MPP/UQCRC_Complex"/>
</dbReference>
<protein>
    <submittedName>
        <fullName evidence="3">Peptidase M16 domain protein</fullName>
    </submittedName>
</protein>
<dbReference type="EMBL" id="CP001738">
    <property type="protein sequence ID" value="ACY96460.1"/>
    <property type="molecule type" value="Genomic_DNA"/>
</dbReference>
<dbReference type="RefSeq" id="WP_012851244.1">
    <property type="nucleotide sequence ID" value="NC_013510.1"/>
</dbReference>
<name>D1A6I5_THECD</name>
<dbReference type="PANTHER" id="PTHR11851">
    <property type="entry name" value="METALLOPROTEASE"/>
    <property type="match status" value="1"/>
</dbReference>
<dbReference type="eggNOG" id="COG0612">
    <property type="taxonomic scope" value="Bacteria"/>
</dbReference>
<dbReference type="Proteomes" id="UP000001918">
    <property type="component" value="Chromosome"/>
</dbReference>
<evidence type="ECO:0000313" key="3">
    <source>
        <dbReference type="EMBL" id="ACY96460.1"/>
    </source>
</evidence>
<dbReference type="Pfam" id="PF00675">
    <property type="entry name" value="Peptidase_M16"/>
    <property type="match status" value="1"/>
</dbReference>
<dbReference type="HOGENOM" id="CLU_009902_6_1_11"/>
<feature type="domain" description="Peptidase M16 C-terminal" evidence="2">
    <location>
        <begin position="190"/>
        <end position="365"/>
    </location>
</feature>
<dbReference type="InterPro" id="IPR007863">
    <property type="entry name" value="Peptidase_M16_C"/>
</dbReference>
<keyword evidence="4" id="KW-1185">Reference proteome</keyword>
<proteinExistence type="predicted"/>
<evidence type="ECO:0000259" key="1">
    <source>
        <dbReference type="Pfam" id="PF00675"/>
    </source>
</evidence>
<dbReference type="InterPro" id="IPR011249">
    <property type="entry name" value="Metalloenz_LuxS/M16"/>
</dbReference>
<dbReference type="KEGG" id="tcu:Tcur_0870"/>
<sequence length="451" mass="46965">MTTLIPDFPARPVPGPMPAWAFPTGVAGRIPGGPATLRCDLPGRRLAAVRLVLDAGAGRESTGQDGVAALTARVLLEGTEPGGGTKLAAAFERLGASLHAYTDLAALRVLLDAPVTRLEKALELLGEVLRGPALDDADTRRLVRERLEEIAQEDAAPASRAIRELRAQLFPAGSRPAKHTDGSKESVERLTGEQVRAYYSAIDPSEGTAVITGDLTGVDAEGALAAALEGWRATAAPLPPPDTALPTPGPRLVIVDRPGSVQSYLCVGHGVPGRDHADWPALTVACHVLGGGLTSRLNALLREEKGYTYGMRAGLVRLRHCGIFVAQGAVHTEVTADALTDMLGALRSVLEGVGEGECRTAVSALADSAPSDYETARAVASELADAASAGLGADYPRRYLEDLRAVTADGVTRAYGEHIDQDALTVVIVGDAGKIRGPLEDRGHAPTVVEG</sequence>
<dbReference type="GO" id="GO:0046872">
    <property type="term" value="F:metal ion binding"/>
    <property type="evidence" value="ECO:0007669"/>
    <property type="project" value="InterPro"/>
</dbReference>
<dbReference type="Gene3D" id="3.30.830.10">
    <property type="entry name" value="Metalloenzyme, LuxS/M16 peptidase-like"/>
    <property type="match status" value="2"/>
</dbReference>
<evidence type="ECO:0000313" key="4">
    <source>
        <dbReference type="Proteomes" id="UP000001918"/>
    </source>
</evidence>
<accession>D1A6I5</accession>
<dbReference type="SUPFAM" id="SSF63411">
    <property type="entry name" value="LuxS/MPP-like metallohydrolase"/>
    <property type="match status" value="2"/>
</dbReference>